<sequence length="457" mass="49176">MSIASVASAAAELSASFGGELLKPADEGYDEARKVHNGLVDKRPALIAKCCSAADVVDAVRLAIKLGLEVAVRGGGHNVAGRATIDGGIMIDLSPMKGIRVDAIGKTVWAQGGVTWGELNRATQLHGLAVTGGVVSTTGIAGLTLGGGLGWLMGKYGLALDNLRAVELVTADGKIVRASKQEQPDLFWAVRGGGGNFGIAISLEYDLHKVGPIITGGPIVHPIECSRDVLEFFRTSTRSLTDEHMLFASLTHAPDGSGREVAALVTSHCGEVTEAERAMQPLKQFGTPIMDAVGPMTYCELNRMLDANYPKGAFNYWKSNFLMELSDGAIATMIECFARCPTPMGQLLLEHIHGAAARVGAGDTAFVHRHEGYNFLILAQWTQASDTGRSISWARATYERMRPFFASGRYVNYLDDDETGDPVAAAYGRNYRRLQQIKAKYDPTNFFRMNQNIRPLA</sequence>
<dbReference type="InterPro" id="IPR036318">
    <property type="entry name" value="FAD-bd_PCMH-like_sf"/>
</dbReference>
<keyword evidence="4" id="KW-0274">FAD</keyword>
<dbReference type="InterPro" id="IPR006093">
    <property type="entry name" value="Oxy_OxRdtase_FAD_BS"/>
</dbReference>
<name>A0ABS0PMR6_9BRAD</name>
<dbReference type="InterPro" id="IPR050416">
    <property type="entry name" value="FAD-linked_Oxidoreductase"/>
</dbReference>
<proteinExistence type="inferred from homology"/>
<evidence type="ECO:0000313" key="8">
    <source>
        <dbReference type="Proteomes" id="UP000807370"/>
    </source>
</evidence>
<evidence type="ECO:0000256" key="4">
    <source>
        <dbReference type="ARBA" id="ARBA00022827"/>
    </source>
</evidence>
<dbReference type="PROSITE" id="PS51387">
    <property type="entry name" value="FAD_PCMH"/>
    <property type="match status" value="1"/>
</dbReference>
<dbReference type="EMBL" id="JACCHP010000006">
    <property type="protein sequence ID" value="MBH5398375.1"/>
    <property type="molecule type" value="Genomic_DNA"/>
</dbReference>
<gene>
    <name evidence="7" type="ORF">HZZ13_11300</name>
</gene>
<comment type="caution">
    <text evidence="7">The sequence shown here is derived from an EMBL/GenBank/DDBJ whole genome shotgun (WGS) entry which is preliminary data.</text>
</comment>
<accession>A0ABS0PMR6</accession>
<dbReference type="RefSeq" id="WP_197959680.1">
    <property type="nucleotide sequence ID" value="NZ_JACCHP010000006.1"/>
</dbReference>
<protein>
    <submittedName>
        <fullName evidence="7">FAD-binding oxidoreductase</fullName>
    </submittedName>
</protein>
<comment type="cofactor">
    <cofactor evidence="1">
        <name>FAD</name>
        <dbReference type="ChEBI" id="CHEBI:57692"/>
    </cofactor>
</comment>
<dbReference type="InterPro" id="IPR012951">
    <property type="entry name" value="BBE"/>
</dbReference>
<evidence type="ECO:0000256" key="1">
    <source>
        <dbReference type="ARBA" id="ARBA00001974"/>
    </source>
</evidence>
<reference evidence="7 8" key="1">
    <citation type="submission" date="2020-07" db="EMBL/GenBank/DDBJ databases">
        <title>Bradyrhizobium diversity isolated from nodules of indigenous legumes of Western Australia.</title>
        <authorList>
            <person name="Klepa M.S."/>
        </authorList>
    </citation>
    <scope>NUCLEOTIDE SEQUENCE [LARGE SCALE GENOMIC DNA]</scope>
    <source>
        <strain evidence="7 8">CNPSo 4010</strain>
    </source>
</reference>
<dbReference type="Pfam" id="PF08031">
    <property type="entry name" value="BBE"/>
    <property type="match status" value="1"/>
</dbReference>
<dbReference type="Proteomes" id="UP000807370">
    <property type="component" value="Unassembled WGS sequence"/>
</dbReference>
<evidence type="ECO:0000259" key="6">
    <source>
        <dbReference type="PROSITE" id="PS51387"/>
    </source>
</evidence>
<evidence type="ECO:0000256" key="5">
    <source>
        <dbReference type="ARBA" id="ARBA00023002"/>
    </source>
</evidence>
<keyword evidence="8" id="KW-1185">Reference proteome</keyword>
<dbReference type="Gene3D" id="3.30.465.10">
    <property type="match status" value="1"/>
</dbReference>
<feature type="domain" description="FAD-binding PCMH-type" evidence="6">
    <location>
        <begin position="40"/>
        <end position="210"/>
    </location>
</feature>
<dbReference type="PANTHER" id="PTHR42973">
    <property type="entry name" value="BINDING OXIDOREDUCTASE, PUTATIVE (AFU_ORTHOLOGUE AFUA_1G17690)-RELATED"/>
    <property type="match status" value="1"/>
</dbReference>
<dbReference type="SUPFAM" id="SSF56176">
    <property type="entry name" value="FAD-binding/transporter-associated domain-like"/>
    <property type="match status" value="1"/>
</dbReference>
<keyword evidence="5" id="KW-0560">Oxidoreductase</keyword>
<evidence type="ECO:0000313" key="7">
    <source>
        <dbReference type="EMBL" id="MBH5398375.1"/>
    </source>
</evidence>
<comment type="similarity">
    <text evidence="2">Belongs to the oxygen-dependent FAD-linked oxidoreductase family.</text>
</comment>
<dbReference type="PROSITE" id="PS00862">
    <property type="entry name" value="OX2_COVAL_FAD"/>
    <property type="match status" value="1"/>
</dbReference>
<dbReference type="InterPro" id="IPR016169">
    <property type="entry name" value="FAD-bd_PCMH_sub2"/>
</dbReference>
<dbReference type="Gene3D" id="3.30.43.10">
    <property type="entry name" value="Uridine Diphospho-n-acetylenolpyruvylglucosamine Reductase, domain 2"/>
    <property type="match status" value="1"/>
</dbReference>
<dbReference type="InterPro" id="IPR016166">
    <property type="entry name" value="FAD-bd_PCMH"/>
</dbReference>
<evidence type="ECO:0000256" key="2">
    <source>
        <dbReference type="ARBA" id="ARBA00005466"/>
    </source>
</evidence>
<dbReference type="Gene3D" id="3.40.462.20">
    <property type="match status" value="1"/>
</dbReference>
<dbReference type="Pfam" id="PF01565">
    <property type="entry name" value="FAD_binding_4"/>
    <property type="match status" value="1"/>
</dbReference>
<dbReference type="PANTHER" id="PTHR42973:SF39">
    <property type="entry name" value="FAD-BINDING PCMH-TYPE DOMAIN-CONTAINING PROTEIN"/>
    <property type="match status" value="1"/>
</dbReference>
<keyword evidence="3" id="KW-0285">Flavoprotein</keyword>
<dbReference type="InterPro" id="IPR006094">
    <property type="entry name" value="Oxid_FAD_bind_N"/>
</dbReference>
<dbReference type="InterPro" id="IPR016167">
    <property type="entry name" value="FAD-bd_PCMH_sub1"/>
</dbReference>
<organism evidence="7 8">
    <name type="scientific">Bradyrhizobium agreste</name>
    <dbReference type="NCBI Taxonomy" id="2751811"/>
    <lineage>
        <taxon>Bacteria</taxon>
        <taxon>Pseudomonadati</taxon>
        <taxon>Pseudomonadota</taxon>
        <taxon>Alphaproteobacteria</taxon>
        <taxon>Hyphomicrobiales</taxon>
        <taxon>Nitrobacteraceae</taxon>
        <taxon>Bradyrhizobium</taxon>
    </lineage>
</organism>
<evidence type="ECO:0000256" key="3">
    <source>
        <dbReference type="ARBA" id="ARBA00022630"/>
    </source>
</evidence>